<comment type="caution">
    <text evidence="3">The sequence shown here is derived from an EMBL/GenBank/DDBJ whole genome shotgun (WGS) entry which is preliminary data.</text>
</comment>
<dbReference type="InterPro" id="IPR011059">
    <property type="entry name" value="Metal-dep_hydrolase_composite"/>
</dbReference>
<dbReference type="GO" id="GO:0016810">
    <property type="term" value="F:hydrolase activity, acting on carbon-nitrogen (but not peptide) bonds"/>
    <property type="evidence" value="ECO:0007669"/>
    <property type="project" value="InterPro"/>
</dbReference>
<evidence type="ECO:0000259" key="2">
    <source>
        <dbReference type="Pfam" id="PF01979"/>
    </source>
</evidence>
<dbReference type="InterPro" id="IPR050287">
    <property type="entry name" value="MTA/SAH_deaminase"/>
</dbReference>
<dbReference type="SUPFAM" id="SSF51338">
    <property type="entry name" value="Composite domain of metallo-dependent hydrolases"/>
    <property type="match status" value="1"/>
</dbReference>
<evidence type="ECO:0000256" key="1">
    <source>
        <dbReference type="ARBA" id="ARBA00022801"/>
    </source>
</evidence>
<feature type="domain" description="Amidohydrolase-related" evidence="2">
    <location>
        <begin position="57"/>
        <end position="417"/>
    </location>
</feature>
<organism evidence="3 4">
    <name type="scientific">Alternaria atra</name>
    <dbReference type="NCBI Taxonomy" id="119953"/>
    <lineage>
        <taxon>Eukaryota</taxon>
        <taxon>Fungi</taxon>
        <taxon>Dikarya</taxon>
        <taxon>Ascomycota</taxon>
        <taxon>Pezizomycotina</taxon>
        <taxon>Dothideomycetes</taxon>
        <taxon>Pleosporomycetidae</taxon>
        <taxon>Pleosporales</taxon>
        <taxon>Pleosporineae</taxon>
        <taxon>Pleosporaceae</taxon>
        <taxon>Alternaria</taxon>
        <taxon>Alternaria sect. Ulocladioides</taxon>
    </lineage>
</organism>
<proteinExistence type="predicted"/>
<dbReference type="SUPFAM" id="SSF51556">
    <property type="entry name" value="Metallo-dependent hydrolases"/>
    <property type="match status" value="1"/>
</dbReference>
<dbReference type="Pfam" id="PF01979">
    <property type="entry name" value="Amidohydro_1"/>
    <property type="match status" value="1"/>
</dbReference>
<dbReference type="OrthoDB" id="194468at2759"/>
<dbReference type="Proteomes" id="UP000676310">
    <property type="component" value="Unassembled WGS sequence"/>
</dbReference>
<dbReference type="InterPro" id="IPR032466">
    <property type="entry name" value="Metal_Hydrolase"/>
</dbReference>
<dbReference type="PANTHER" id="PTHR43794">
    <property type="entry name" value="AMINOHYDROLASE SSNA-RELATED"/>
    <property type="match status" value="1"/>
</dbReference>
<keyword evidence="1" id="KW-0378">Hydrolase</keyword>
<keyword evidence="4" id="KW-1185">Reference proteome</keyword>
<accession>A0A8J2HZR1</accession>
<reference evidence="3" key="1">
    <citation type="submission" date="2021-05" db="EMBL/GenBank/DDBJ databases">
        <authorList>
            <person name="Stam R."/>
        </authorList>
    </citation>
    <scope>NUCLEOTIDE SEQUENCE</scope>
    <source>
        <strain evidence="3">CS162</strain>
    </source>
</reference>
<evidence type="ECO:0000313" key="4">
    <source>
        <dbReference type="Proteomes" id="UP000676310"/>
    </source>
</evidence>
<protein>
    <recommendedName>
        <fullName evidence="2">Amidohydrolase-related domain-containing protein</fullName>
    </recommendedName>
</protein>
<dbReference type="RefSeq" id="XP_043168649.1">
    <property type="nucleotide sequence ID" value="XM_043312714.1"/>
</dbReference>
<dbReference type="Gene3D" id="2.30.40.10">
    <property type="entry name" value="Urease, subunit C, domain 1"/>
    <property type="match status" value="1"/>
</dbReference>
<sequence>MPGKYLVTGGLVVTLDDSLGDFENGSILIEDGVIKAVGRSEDITADGAEIIDATEGVVIPGMVDTHRHATLSLSRGISVDENAWPFLVNTYHPLVPSIGIEEVRTSTLVSALEALESGITTMNEPSEAFPSAEYVEAGLQSFRESGIRSLYSFGMHQSPYGDAPAGKASWEARMQHAKRLFQEYGQDGLVRVGLHLSQPGTVPMTWLRDEITFAQDQRVFCCSHSACIMGSDFSRDLDVRADMGCMLPGHLYIHCPSLTDHDMGLIAKTGGKISFATDSNIQTGMGYPPLRNALAHGLKPSLSTDSAMTAPTDMLSTMRLQLQAQRGQDHHAVHLTRQPSFNMDFVTRDALIWGTRNGAEALGLGDKIGTLTPGKRADVVVITSKRRISPSVNPLGTAMLQSTPADVDLVMVDGKIMKRDGRLVGVDMNKIRARAREDSRRIMENLERRRSGSVMQKGEDLVPMLEKVQRACFGDVYT</sequence>
<name>A0A8J2HZR1_9PLEO</name>
<dbReference type="GeneID" id="67016837"/>
<dbReference type="PANTHER" id="PTHR43794:SF11">
    <property type="entry name" value="AMIDOHYDROLASE-RELATED DOMAIN-CONTAINING PROTEIN"/>
    <property type="match status" value="1"/>
</dbReference>
<dbReference type="AlphaFoldDB" id="A0A8J2HZR1"/>
<gene>
    <name evidence="3" type="ORF">ALTATR162_LOCUS5097</name>
</gene>
<evidence type="ECO:0000313" key="3">
    <source>
        <dbReference type="EMBL" id="CAG5158472.1"/>
    </source>
</evidence>
<dbReference type="Gene3D" id="3.20.20.140">
    <property type="entry name" value="Metal-dependent hydrolases"/>
    <property type="match status" value="1"/>
</dbReference>
<dbReference type="InterPro" id="IPR006680">
    <property type="entry name" value="Amidohydro-rel"/>
</dbReference>
<dbReference type="EMBL" id="CAJRGZ010000019">
    <property type="protein sequence ID" value="CAG5158472.1"/>
    <property type="molecule type" value="Genomic_DNA"/>
</dbReference>